<dbReference type="EC" id="2.7.7.6" evidence="2"/>
<name>A0A391NZK3_9EUKA</name>
<dbReference type="SUPFAM" id="SSF64484">
    <property type="entry name" value="beta and beta-prime subunits of DNA dependent RNA-polymerase"/>
    <property type="match status" value="1"/>
</dbReference>
<protein>
    <recommendedName>
        <fullName evidence="2">DNA-directed RNA polymerase</fullName>
        <ecNumber evidence="2">2.7.7.6</ecNumber>
    </recommendedName>
</protein>
<organism evidence="8 9">
    <name type="scientific">Kipferlia bialata</name>
    <dbReference type="NCBI Taxonomy" id="797122"/>
    <lineage>
        <taxon>Eukaryota</taxon>
        <taxon>Metamonada</taxon>
        <taxon>Carpediemonas-like organisms</taxon>
        <taxon>Kipferlia</taxon>
    </lineage>
</organism>
<dbReference type="AlphaFoldDB" id="A0A391NZK3"/>
<evidence type="ECO:0000256" key="6">
    <source>
        <dbReference type="ARBA" id="ARBA00023163"/>
    </source>
</evidence>
<keyword evidence="5" id="KW-0548">Nucleotidyltransferase</keyword>
<accession>A0A391NZK3</accession>
<evidence type="ECO:0000256" key="2">
    <source>
        <dbReference type="ARBA" id="ARBA00012418"/>
    </source>
</evidence>
<feature type="domain" description="RNA polymerase Rpb1" evidence="7">
    <location>
        <begin position="9"/>
        <end position="113"/>
    </location>
</feature>
<reference evidence="8 9" key="1">
    <citation type="journal article" date="2018" name="PLoS ONE">
        <title>The draft genome of Kipferlia bialata reveals reductive genome evolution in fornicate parasites.</title>
        <authorList>
            <person name="Tanifuji G."/>
            <person name="Takabayashi S."/>
            <person name="Kume K."/>
            <person name="Takagi M."/>
            <person name="Nakayama T."/>
            <person name="Kamikawa R."/>
            <person name="Inagaki Y."/>
            <person name="Hashimoto T."/>
        </authorList>
    </citation>
    <scope>NUCLEOTIDE SEQUENCE [LARGE SCALE GENOMIC DNA]</scope>
    <source>
        <strain evidence="8">NY0173</strain>
    </source>
</reference>
<dbReference type="InterPro" id="IPR007080">
    <property type="entry name" value="RNA_pol_Rpb1_1"/>
</dbReference>
<evidence type="ECO:0000256" key="1">
    <source>
        <dbReference type="ARBA" id="ARBA00006460"/>
    </source>
</evidence>
<dbReference type="GO" id="GO:0003899">
    <property type="term" value="F:DNA-directed RNA polymerase activity"/>
    <property type="evidence" value="ECO:0007669"/>
    <property type="project" value="UniProtKB-EC"/>
</dbReference>
<dbReference type="GO" id="GO:0005736">
    <property type="term" value="C:RNA polymerase I complex"/>
    <property type="evidence" value="ECO:0007669"/>
    <property type="project" value="TreeGrafter"/>
</dbReference>
<evidence type="ECO:0000256" key="4">
    <source>
        <dbReference type="ARBA" id="ARBA00022679"/>
    </source>
</evidence>
<evidence type="ECO:0000313" key="9">
    <source>
        <dbReference type="Proteomes" id="UP000265618"/>
    </source>
</evidence>
<dbReference type="Gene3D" id="4.10.860.120">
    <property type="entry name" value="RNA polymerase II, clamp domain"/>
    <property type="match status" value="1"/>
</dbReference>
<dbReference type="PANTHER" id="PTHR19376:SF11">
    <property type="entry name" value="DNA-DIRECTED RNA POLYMERASE I SUBUNIT RPA1"/>
    <property type="match status" value="1"/>
</dbReference>
<evidence type="ECO:0000256" key="5">
    <source>
        <dbReference type="ARBA" id="ARBA00022695"/>
    </source>
</evidence>
<dbReference type="Proteomes" id="UP000265618">
    <property type="component" value="Unassembled WGS sequence"/>
</dbReference>
<dbReference type="PANTHER" id="PTHR19376">
    <property type="entry name" value="DNA-DIRECTED RNA POLYMERASE"/>
    <property type="match status" value="1"/>
</dbReference>
<dbReference type="GO" id="GO:0006351">
    <property type="term" value="P:DNA-templated transcription"/>
    <property type="evidence" value="ECO:0007669"/>
    <property type="project" value="InterPro"/>
</dbReference>
<dbReference type="InterPro" id="IPR044893">
    <property type="entry name" value="RNA_pol_Rpb1_clamp_domain"/>
</dbReference>
<dbReference type="InterPro" id="IPR045867">
    <property type="entry name" value="DNA-dir_RpoC_beta_prime"/>
</dbReference>
<keyword evidence="3" id="KW-0240">DNA-directed RNA polymerase</keyword>
<proteinExistence type="inferred from homology"/>
<dbReference type="EMBL" id="BDIP01004725">
    <property type="protein sequence ID" value="GCA63723.1"/>
    <property type="molecule type" value="Genomic_DNA"/>
</dbReference>
<dbReference type="OrthoDB" id="270392at2759"/>
<evidence type="ECO:0000313" key="8">
    <source>
        <dbReference type="EMBL" id="GCA63723.1"/>
    </source>
</evidence>
<sequence length="166" mass="18709">MVPKPTYDTVQDVSFGLYSPEEIRRLAVCEITNPLPFDQFRLPIKGGLYDPRLGPLDIRGRCETCKLLWEQCPGHLGRIELAVPVYSPFLFTRMFQLLRGSCLFCHNLRISKPVLRRAEVKLMMLDAGMVERLPEVDAAPVPPAKGEDSDRAIMILTIPLSLSLSL</sequence>
<evidence type="ECO:0000256" key="3">
    <source>
        <dbReference type="ARBA" id="ARBA00022478"/>
    </source>
</evidence>
<comment type="similarity">
    <text evidence="1">Belongs to the RNA polymerase beta' chain family.</text>
</comment>
<comment type="caution">
    <text evidence="8">The sequence shown here is derived from an EMBL/GenBank/DDBJ whole genome shotgun (WGS) entry which is preliminary data.</text>
</comment>
<keyword evidence="9" id="KW-1185">Reference proteome</keyword>
<dbReference type="Pfam" id="PF04997">
    <property type="entry name" value="RNA_pol_Rpb1_1"/>
    <property type="match status" value="1"/>
</dbReference>
<gene>
    <name evidence="8" type="ORF">KIPB_011537</name>
</gene>
<dbReference type="GO" id="GO:0003677">
    <property type="term" value="F:DNA binding"/>
    <property type="evidence" value="ECO:0007669"/>
    <property type="project" value="InterPro"/>
</dbReference>
<keyword evidence="6" id="KW-0804">Transcription</keyword>
<keyword evidence="4" id="KW-0808">Transferase</keyword>
<evidence type="ECO:0000259" key="7">
    <source>
        <dbReference type="Pfam" id="PF04997"/>
    </source>
</evidence>